<sequence length="481" mass="53752">MTIMATKFASQVHLSLNRMGLARIDESPPGCIEVANELLQANHNKHHMFFRDVAGHNHIPHSILTVLAMGGGPKELKRAYDDSEAFQQPLLPVDHQVVHELRDPDKFLARMQQLSEYPNFLHFFEQEIEAKSWQAVVNEYCFSRTPLADTILSQLFEGLYHPIIHMAYGIEFDQPSIVAEGLAQAASHNPGHVDEFFNRSEQLARSGSVKAKPLKDLYAEVHASEKIRASTWLKDGPLRSQGVLKRAMEDLAAVAAQFQIAPTDLERGKAEMISCGAFTSAGQKAGKMCKIDFFYLHIVTCSIMVDVMLRESWITLENKARLIEWKGRLDLVWYASSGAADLRAKHITAYTPTLSKGMDWHSMYKASNDIHDDGHIVKFIRALKNGEDVVKPFEQSQDTATFPVTGDMWLKIAQMCYDGTATIGPESPHELSKKWVWGAGFDLPWMKVPDLNSIAMKSDPGSLGSMDTAQNIAEWVASAKA</sequence>
<keyword evidence="1" id="KW-0560">Oxidoreductase</keyword>
<organism evidence="2 3">
    <name type="scientific">Viridothelium virens</name>
    <name type="common">Speckled blister lichen</name>
    <name type="synonym">Trypethelium virens</name>
    <dbReference type="NCBI Taxonomy" id="1048519"/>
    <lineage>
        <taxon>Eukaryota</taxon>
        <taxon>Fungi</taxon>
        <taxon>Dikarya</taxon>
        <taxon>Ascomycota</taxon>
        <taxon>Pezizomycotina</taxon>
        <taxon>Dothideomycetes</taxon>
        <taxon>Dothideomycetes incertae sedis</taxon>
        <taxon>Trypetheliales</taxon>
        <taxon>Trypetheliaceae</taxon>
        <taxon>Viridothelium</taxon>
    </lineage>
</organism>
<gene>
    <name evidence="2" type="ORF">EV356DRAFT_303188</name>
</gene>
<dbReference type="PANTHER" id="PTHR35870">
    <property type="entry name" value="PROTEIN, PUTATIVE (AFU_ORTHOLOGUE AFUA_5G03330)-RELATED"/>
    <property type="match status" value="1"/>
</dbReference>
<dbReference type="EMBL" id="ML991776">
    <property type="protein sequence ID" value="KAF2238276.1"/>
    <property type="molecule type" value="Genomic_DNA"/>
</dbReference>
<protein>
    <recommendedName>
        <fullName evidence="4">Oxidoreductase AflY</fullName>
    </recommendedName>
</protein>
<dbReference type="Pfam" id="PF14027">
    <property type="entry name" value="Questin_oxidase"/>
    <property type="match status" value="1"/>
</dbReference>
<evidence type="ECO:0000256" key="1">
    <source>
        <dbReference type="ARBA" id="ARBA00023002"/>
    </source>
</evidence>
<dbReference type="GO" id="GO:0016491">
    <property type="term" value="F:oxidoreductase activity"/>
    <property type="evidence" value="ECO:0007669"/>
    <property type="project" value="UniProtKB-KW"/>
</dbReference>
<dbReference type="PANTHER" id="PTHR35870:SF7">
    <property type="entry name" value="BAEYER-VILLIGER OXIDASE MDPL"/>
    <property type="match status" value="1"/>
</dbReference>
<dbReference type="AlphaFoldDB" id="A0A6A6HJH5"/>
<evidence type="ECO:0000313" key="3">
    <source>
        <dbReference type="Proteomes" id="UP000800092"/>
    </source>
</evidence>
<evidence type="ECO:0000313" key="2">
    <source>
        <dbReference type="EMBL" id="KAF2238276.1"/>
    </source>
</evidence>
<dbReference type="OrthoDB" id="10004862at2759"/>
<dbReference type="InterPro" id="IPR025337">
    <property type="entry name" value="Questin_oxidase-like"/>
</dbReference>
<proteinExistence type="predicted"/>
<name>A0A6A6HJH5_VIRVR</name>
<evidence type="ECO:0008006" key="4">
    <source>
        <dbReference type="Google" id="ProtNLM"/>
    </source>
</evidence>
<reference evidence="2" key="1">
    <citation type="journal article" date="2020" name="Stud. Mycol.">
        <title>101 Dothideomycetes genomes: a test case for predicting lifestyles and emergence of pathogens.</title>
        <authorList>
            <person name="Haridas S."/>
            <person name="Albert R."/>
            <person name="Binder M."/>
            <person name="Bloem J."/>
            <person name="Labutti K."/>
            <person name="Salamov A."/>
            <person name="Andreopoulos B."/>
            <person name="Baker S."/>
            <person name="Barry K."/>
            <person name="Bills G."/>
            <person name="Bluhm B."/>
            <person name="Cannon C."/>
            <person name="Castanera R."/>
            <person name="Culley D."/>
            <person name="Daum C."/>
            <person name="Ezra D."/>
            <person name="Gonzalez J."/>
            <person name="Henrissat B."/>
            <person name="Kuo A."/>
            <person name="Liang C."/>
            <person name="Lipzen A."/>
            <person name="Lutzoni F."/>
            <person name="Magnuson J."/>
            <person name="Mondo S."/>
            <person name="Nolan M."/>
            <person name="Ohm R."/>
            <person name="Pangilinan J."/>
            <person name="Park H.-J."/>
            <person name="Ramirez L."/>
            <person name="Alfaro M."/>
            <person name="Sun H."/>
            <person name="Tritt A."/>
            <person name="Yoshinaga Y."/>
            <person name="Zwiers L.-H."/>
            <person name="Turgeon B."/>
            <person name="Goodwin S."/>
            <person name="Spatafora J."/>
            <person name="Crous P."/>
            <person name="Grigoriev I."/>
        </authorList>
    </citation>
    <scope>NUCLEOTIDE SEQUENCE</scope>
    <source>
        <strain evidence="2">Tuck. ex Michener</strain>
    </source>
</reference>
<accession>A0A6A6HJH5</accession>
<keyword evidence="3" id="KW-1185">Reference proteome</keyword>
<dbReference type="Proteomes" id="UP000800092">
    <property type="component" value="Unassembled WGS sequence"/>
</dbReference>